<dbReference type="InterPro" id="IPR016032">
    <property type="entry name" value="Sig_transdc_resp-reg_C-effctor"/>
</dbReference>
<feature type="DNA-binding region" description="OmpR/PhoB-type" evidence="2">
    <location>
        <begin position="141"/>
        <end position="238"/>
    </location>
</feature>
<dbReference type="GO" id="GO:0000160">
    <property type="term" value="P:phosphorelay signal transduction system"/>
    <property type="evidence" value="ECO:0007669"/>
    <property type="project" value="InterPro"/>
</dbReference>
<dbReference type="InterPro" id="IPR001867">
    <property type="entry name" value="OmpR/PhoB-type_DNA-bd"/>
</dbReference>
<dbReference type="Proteomes" id="UP000095401">
    <property type="component" value="Chromosome"/>
</dbReference>
<evidence type="ECO:0000256" key="2">
    <source>
        <dbReference type="PROSITE-ProRule" id="PRU01091"/>
    </source>
</evidence>
<dbReference type="GO" id="GO:0006355">
    <property type="term" value="P:regulation of DNA-templated transcription"/>
    <property type="evidence" value="ECO:0007669"/>
    <property type="project" value="InterPro"/>
</dbReference>
<sequence length="255" mass="28254">MFRADEIFVPLWFQELRMRWILVAGNGPRIDAFAKHLRHEGFRVSTAEGLTHAVEALAARTHNCAIFIGLPAKDVVDIAHQAGRIFSAHRCAPPPFLAVATEPLDTAGMLAGQALFWHADASDDALLAHLRALVRRADGYPTHHRFGALGLDPLRARASLDGQPIALRPMEFNLLNLLIEAQGRPVSPVTLASRLWPDRPYCRERLAAQLHHLRRRLGGRTAAVRVQRVKSLGYALSIRWIKPARVDNHAAASAL</sequence>
<dbReference type="SUPFAM" id="SSF46894">
    <property type="entry name" value="C-terminal effector domain of the bipartite response regulators"/>
    <property type="match status" value="1"/>
</dbReference>
<keyword evidence="5" id="KW-1185">Reference proteome</keyword>
<evidence type="ECO:0000259" key="3">
    <source>
        <dbReference type="PROSITE" id="PS51755"/>
    </source>
</evidence>
<evidence type="ECO:0000313" key="4">
    <source>
        <dbReference type="EMBL" id="AOU99240.1"/>
    </source>
</evidence>
<feature type="domain" description="OmpR/PhoB-type" evidence="3">
    <location>
        <begin position="141"/>
        <end position="238"/>
    </location>
</feature>
<dbReference type="Pfam" id="PF00486">
    <property type="entry name" value="Trans_reg_C"/>
    <property type="match status" value="1"/>
</dbReference>
<organism evidence="4 5">
    <name type="scientific">Acidihalobacter yilgarnensis</name>
    <dbReference type="NCBI Taxonomy" id="2819280"/>
    <lineage>
        <taxon>Bacteria</taxon>
        <taxon>Pseudomonadati</taxon>
        <taxon>Pseudomonadota</taxon>
        <taxon>Gammaproteobacteria</taxon>
        <taxon>Chromatiales</taxon>
        <taxon>Ectothiorhodospiraceae</taxon>
        <taxon>Acidihalobacter</taxon>
    </lineage>
</organism>
<keyword evidence="1 2" id="KW-0238">DNA-binding</keyword>
<dbReference type="InterPro" id="IPR036388">
    <property type="entry name" value="WH-like_DNA-bd_sf"/>
</dbReference>
<protein>
    <recommendedName>
        <fullName evidence="3">OmpR/PhoB-type domain-containing protein</fullName>
    </recommendedName>
</protein>
<dbReference type="GO" id="GO:0003677">
    <property type="term" value="F:DNA binding"/>
    <property type="evidence" value="ECO:0007669"/>
    <property type="project" value="UniProtKB-UniRule"/>
</dbReference>
<gene>
    <name evidence="4" type="ORF">BI364_16015</name>
</gene>
<dbReference type="SMART" id="SM00862">
    <property type="entry name" value="Trans_reg_C"/>
    <property type="match status" value="1"/>
</dbReference>
<dbReference type="EMBL" id="CP017415">
    <property type="protein sequence ID" value="AOU99240.1"/>
    <property type="molecule type" value="Genomic_DNA"/>
</dbReference>
<evidence type="ECO:0000256" key="1">
    <source>
        <dbReference type="ARBA" id="ARBA00023125"/>
    </source>
</evidence>
<name>A0A1D8IRV5_9GAMM</name>
<dbReference type="PROSITE" id="PS51755">
    <property type="entry name" value="OMPR_PHOB"/>
    <property type="match status" value="1"/>
</dbReference>
<dbReference type="AlphaFoldDB" id="A0A1D8IRV5"/>
<dbReference type="Gene3D" id="1.10.10.10">
    <property type="entry name" value="Winged helix-like DNA-binding domain superfamily/Winged helix DNA-binding domain"/>
    <property type="match status" value="1"/>
</dbReference>
<dbReference type="CDD" id="cd00383">
    <property type="entry name" value="trans_reg_C"/>
    <property type="match status" value="1"/>
</dbReference>
<evidence type="ECO:0000313" key="5">
    <source>
        <dbReference type="Proteomes" id="UP000095401"/>
    </source>
</evidence>
<accession>A0A1D8IRV5</accession>
<dbReference type="KEGG" id="aprs:BI364_16015"/>
<proteinExistence type="predicted"/>
<reference evidence="5" key="1">
    <citation type="submission" date="2016-09" db="EMBL/GenBank/DDBJ databases">
        <title>Acidihalobacter prosperus F5.</title>
        <authorList>
            <person name="Khaleque H.N."/>
            <person name="Ramsay J.P."/>
            <person name="Kaksonen A.H."/>
            <person name="Boxall N.J."/>
            <person name="Watkin E.L.J."/>
        </authorList>
    </citation>
    <scope>NUCLEOTIDE SEQUENCE [LARGE SCALE GENOMIC DNA]</scope>
    <source>
        <strain evidence="5">F5</strain>
    </source>
</reference>